<evidence type="ECO:0000313" key="2">
    <source>
        <dbReference type="EMBL" id="KKM96675.1"/>
    </source>
</evidence>
<reference evidence="2" key="1">
    <citation type="journal article" date="2015" name="Nature">
        <title>Complex archaea that bridge the gap between prokaryotes and eukaryotes.</title>
        <authorList>
            <person name="Spang A."/>
            <person name="Saw J.H."/>
            <person name="Jorgensen S.L."/>
            <person name="Zaremba-Niedzwiedzka K."/>
            <person name="Martijn J."/>
            <person name="Lind A.E."/>
            <person name="van Eijk R."/>
            <person name="Schleper C."/>
            <person name="Guy L."/>
            <person name="Ettema T.J."/>
        </authorList>
    </citation>
    <scope>NUCLEOTIDE SEQUENCE</scope>
</reference>
<proteinExistence type="predicted"/>
<comment type="caution">
    <text evidence="2">The sequence shown here is derived from an EMBL/GenBank/DDBJ whole genome shotgun (WGS) entry which is preliminary data.</text>
</comment>
<gene>
    <name evidence="2" type="ORF">LCGC14_1175690</name>
</gene>
<organism evidence="2">
    <name type="scientific">marine sediment metagenome</name>
    <dbReference type="NCBI Taxonomy" id="412755"/>
    <lineage>
        <taxon>unclassified sequences</taxon>
        <taxon>metagenomes</taxon>
        <taxon>ecological metagenomes</taxon>
    </lineage>
</organism>
<protein>
    <submittedName>
        <fullName evidence="2">Uncharacterized protein</fullName>
    </submittedName>
</protein>
<name>A0A0F9P6M2_9ZZZZ</name>
<feature type="transmembrane region" description="Helical" evidence="1">
    <location>
        <begin position="37"/>
        <end position="55"/>
    </location>
</feature>
<keyword evidence="1" id="KW-0812">Transmembrane</keyword>
<keyword evidence="1" id="KW-1133">Transmembrane helix</keyword>
<keyword evidence="1" id="KW-0472">Membrane</keyword>
<evidence type="ECO:0000256" key="1">
    <source>
        <dbReference type="SAM" id="Phobius"/>
    </source>
</evidence>
<dbReference type="AlphaFoldDB" id="A0A0F9P6M2"/>
<accession>A0A0F9P6M2</accession>
<sequence>MKSTFQSKTVWLGLATLALSILAFFQGEEWVKEYPKVVAGIGSAIGFITIVLRFFTSKTMALSDSIKHKLR</sequence>
<dbReference type="EMBL" id="LAZR01005846">
    <property type="protein sequence ID" value="KKM96675.1"/>
    <property type="molecule type" value="Genomic_DNA"/>
</dbReference>